<evidence type="ECO:0000259" key="6">
    <source>
        <dbReference type="Pfam" id="PF02879"/>
    </source>
</evidence>
<evidence type="ECO:0000256" key="3">
    <source>
        <dbReference type="RuleBase" id="RU004326"/>
    </source>
</evidence>
<dbReference type="AlphaFoldDB" id="A0A9X1G045"/>
<dbReference type="InterPro" id="IPR005843">
    <property type="entry name" value="A-D-PHexomutase_C"/>
</dbReference>
<evidence type="ECO:0000313" key="7">
    <source>
        <dbReference type="EMBL" id="MBW4710812.1"/>
    </source>
</evidence>
<keyword evidence="8" id="KW-1185">Reference proteome</keyword>
<dbReference type="GO" id="GO:0000287">
    <property type="term" value="F:magnesium ion binding"/>
    <property type="evidence" value="ECO:0007669"/>
    <property type="project" value="InterPro"/>
</dbReference>
<keyword evidence="3" id="KW-0460">Magnesium</keyword>
<dbReference type="PANTHER" id="PTHR42946">
    <property type="entry name" value="PHOSPHOHEXOSE MUTASE"/>
    <property type="match status" value="1"/>
</dbReference>
<reference evidence="7" key="1">
    <citation type="submission" date="2021-07" db="EMBL/GenBank/DDBJ databases">
        <title>Roseobacter insulae sp. nov., isolated from a tidal flat.</title>
        <authorList>
            <person name="Park S."/>
            <person name="Yoon J.-H."/>
        </authorList>
    </citation>
    <scope>NUCLEOTIDE SEQUENCE</scope>
    <source>
        <strain evidence="7">YSTF-M11</strain>
    </source>
</reference>
<feature type="domain" description="Alpha-D-phosphohexomutase C-terminal" evidence="4">
    <location>
        <begin position="381"/>
        <end position="448"/>
    </location>
</feature>
<dbReference type="InterPro" id="IPR050060">
    <property type="entry name" value="Phosphoglucosamine_mutase"/>
</dbReference>
<evidence type="ECO:0000256" key="1">
    <source>
        <dbReference type="ARBA" id="ARBA00001946"/>
    </source>
</evidence>
<feature type="domain" description="Alpha-D-phosphohexomutase alpha/beta/alpha" evidence="6">
    <location>
        <begin position="147"/>
        <end position="244"/>
    </location>
</feature>
<accession>A0A9X1G045</accession>
<dbReference type="GO" id="GO:0004615">
    <property type="term" value="F:phosphomannomutase activity"/>
    <property type="evidence" value="ECO:0007669"/>
    <property type="project" value="TreeGrafter"/>
</dbReference>
<dbReference type="PROSITE" id="PS00710">
    <property type="entry name" value="PGM_PMM"/>
    <property type="match status" value="1"/>
</dbReference>
<dbReference type="EMBL" id="JAHXDN010000011">
    <property type="protein sequence ID" value="MBW4710812.1"/>
    <property type="molecule type" value="Genomic_DNA"/>
</dbReference>
<evidence type="ECO:0000259" key="4">
    <source>
        <dbReference type="Pfam" id="PF00408"/>
    </source>
</evidence>
<evidence type="ECO:0000256" key="2">
    <source>
        <dbReference type="ARBA" id="ARBA00022553"/>
    </source>
</evidence>
<dbReference type="RefSeq" id="WP_219508048.1">
    <property type="nucleotide sequence ID" value="NZ_JAHXDN010000011.1"/>
</dbReference>
<gene>
    <name evidence="7" type="ORF">KX928_23725</name>
</gene>
<dbReference type="CDD" id="cd03088">
    <property type="entry name" value="ManB"/>
    <property type="match status" value="1"/>
</dbReference>
<dbReference type="Pfam" id="PF02879">
    <property type="entry name" value="PGM_PMM_II"/>
    <property type="match status" value="1"/>
</dbReference>
<sequence>MSVKFGTSGLRGLVTAMTPDLITVHVQAFLSACDTGGVLCVGRDLRPSSPRIADNVIAAARAVGVRVIDCGELPTPALALAAQAVDGGAVMVTGSHIPADRNGLKFYVRSGEISKADEAAILAHLDESPATDAPPGALETDTGAMDRYVGRFVDAFGPEALSGQRIGLYAHSAVGRDALAQILKDLGAEVIELGRSETFIPVDTEAVDPEVRVQIAEWVAEHTLDALVSTDGDSDRPLLADETGRVVPGDLLGQITAEVLKAETIATPISSNSGVTMKGFKDVRLTQIGSPYVIAAMEAAEGRVVGYEANGGFLLGFAAQGPAGVLAPLVTRDCTLPILTVLYAGRDGGIATRVAKEPPVVTVADRLQEVAQAKSRALLEKWQQDPAARAAFLAPLDKAERDLDLTDGLRMVLTDGDVIHIRPSGNAPELRLYIETQDQETAETLLTQALEHLRQAL</sequence>
<dbReference type="InterPro" id="IPR005845">
    <property type="entry name" value="A-D-PHexomutase_a/b/a-II"/>
</dbReference>
<evidence type="ECO:0000259" key="5">
    <source>
        <dbReference type="Pfam" id="PF02878"/>
    </source>
</evidence>
<dbReference type="Pfam" id="PF00408">
    <property type="entry name" value="PGM_PMM_IV"/>
    <property type="match status" value="1"/>
</dbReference>
<dbReference type="PROSITE" id="PS51257">
    <property type="entry name" value="PROKAR_LIPOPROTEIN"/>
    <property type="match status" value="1"/>
</dbReference>
<organism evidence="7 8">
    <name type="scientific">Roseobacter insulae</name>
    <dbReference type="NCBI Taxonomy" id="2859783"/>
    <lineage>
        <taxon>Bacteria</taxon>
        <taxon>Pseudomonadati</taxon>
        <taxon>Pseudomonadota</taxon>
        <taxon>Alphaproteobacteria</taxon>
        <taxon>Rhodobacterales</taxon>
        <taxon>Roseobacteraceae</taxon>
        <taxon>Roseobacter</taxon>
    </lineage>
</organism>
<dbReference type="GO" id="GO:0005975">
    <property type="term" value="P:carbohydrate metabolic process"/>
    <property type="evidence" value="ECO:0007669"/>
    <property type="project" value="InterPro"/>
</dbReference>
<dbReference type="Pfam" id="PF02878">
    <property type="entry name" value="PGM_PMM_I"/>
    <property type="match status" value="1"/>
</dbReference>
<feature type="domain" description="Alpha-D-phosphohexomutase alpha/beta/alpha" evidence="5">
    <location>
        <begin position="4"/>
        <end position="127"/>
    </location>
</feature>
<evidence type="ECO:0000313" key="8">
    <source>
        <dbReference type="Proteomes" id="UP001138661"/>
    </source>
</evidence>
<comment type="caution">
    <text evidence="7">The sequence shown here is derived from an EMBL/GenBank/DDBJ whole genome shotgun (WGS) entry which is preliminary data.</text>
</comment>
<dbReference type="Proteomes" id="UP001138661">
    <property type="component" value="Unassembled WGS sequence"/>
</dbReference>
<name>A0A9X1G045_9RHOB</name>
<keyword evidence="3" id="KW-0479">Metal-binding</keyword>
<dbReference type="PANTHER" id="PTHR42946:SF1">
    <property type="entry name" value="PHOSPHOGLUCOMUTASE (ALPHA-D-GLUCOSE-1,6-BISPHOSPHATE-DEPENDENT)"/>
    <property type="match status" value="1"/>
</dbReference>
<comment type="cofactor">
    <cofactor evidence="1">
        <name>Mg(2+)</name>
        <dbReference type="ChEBI" id="CHEBI:18420"/>
    </cofactor>
</comment>
<comment type="similarity">
    <text evidence="3">Belongs to the phosphohexose mutase family.</text>
</comment>
<dbReference type="InterPro" id="IPR005844">
    <property type="entry name" value="A-D-PHexomutase_a/b/a-I"/>
</dbReference>
<proteinExistence type="inferred from homology"/>
<protein>
    <submittedName>
        <fullName evidence="7">Phosphomannomutase</fullName>
    </submittedName>
</protein>
<keyword evidence="2" id="KW-0597">Phosphoprotein</keyword>
<dbReference type="InterPro" id="IPR016066">
    <property type="entry name" value="A-D-PHexomutase_CS"/>
</dbReference>